<protein>
    <submittedName>
        <fullName evidence="1">Right-handed parallel beta-helix repeat-containing protein</fullName>
    </submittedName>
</protein>
<proteinExistence type="predicted"/>
<dbReference type="AlphaFoldDB" id="A0ABD5YMB9"/>
<dbReference type="GeneID" id="76199143"/>
<dbReference type="InterPro" id="IPR012334">
    <property type="entry name" value="Pectin_lyas_fold"/>
</dbReference>
<accession>A0ABD5YMB9</accession>
<dbReference type="Gene3D" id="2.160.20.10">
    <property type="entry name" value="Single-stranded right-handed beta-helix, Pectin lyase-like"/>
    <property type="match status" value="1"/>
</dbReference>
<organism evidence="1 2">
    <name type="scientific">Halocatena marina</name>
    <dbReference type="NCBI Taxonomy" id="2934937"/>
    <lineage>
        <taxon>Archaea</taxon>
        <taxon>Methanobacteriati</taxon>
        <taxon>Methanobacteriota</taxon>
        <taxon>Stenosarchaea group</taxon>
        <taxon>Halobacteria</taxon>
        <taxon>Halobacteriales</taxon>
        <taxon>Natronomonadaceae</taxon>
        <taxon>Halocatena</taxon>
    </lineage>
</organism>
<name>A0ABD5YMB9_9EURY</name>
<sequence>MSASSAVIAGSFLHRPDDKRDHTAEPLMTIDQVYQITEQYYIGPKQERPPANEAEGTIWEVTDANQIGGTQRTLSDGERWVTLNIEPDALNSSIRPGEYYLTPNDGIEGIQRVIDRTGGNVVIRLAPGTYAGSELTLAHGVMLQGSGYNATKIKLKDGANTDLITTPDPPKRNVMACTLQNITFDGNKKNNSAGNVVYGAFWNSRFINCGFHSAPEAGFWLAGSVASTDDNHFTGCQFTTNEGVGLRGGANKESHPAVGVVRVDTNWFGHNGGPAIVARGNSWKITNSKLYHNASERGASIELDRCSYATVSGCDSYLGRTDRDHITVRASKGVNSVGNQIKNNDFRGEYRSAVRCLADADEITALQVHGNTIQNSANAIGGIITRTENGGSFANCSFKDNIFTSTMAGSKINLSAGWVSVGNLNA</sequence>
<comment type="caution">
    <text evidence="1">The sequence shown here is derived from an EMBL/GenBank/DDBJ whole genome shotgun (WGS) entry which is preliminary data.</text>
</comment>
<dbReference type="Proteomes" id="UP001596417">
    <property type="component" value="Unassembled WGS sequence"/>
</dbReference>
<gene>
    <name evidence="1" type="ORF">ACFQL7_06745</name>
</gene>
<evidence type="ECO:0000313" key="2">
    <source>
        <dbReference type="Proteomes" id="UP001596417"/>
    </source>
</evidence>
<dbReference type="SUPFAM" id="SSF51126">
    <property type="entry name" value="Pectin lyase-like"/>
    <property type="match status" value="1"/>
</dbReference>
<dbReference type="RefSeq" id="WP_264554881.1">
    <property type="nucleotide sequence ID" value="NZ_CP109979.1"/>
</dbReference>
<keyword evidence="2" id="KW-1185">Reference proteome</keyword>
<reference evidence="1 2" key="1">
    <citation type="journal article" date="2019" name="Int. J. Syst. Evol. Microbiol.">
        <title>The Global Catalogue of Microorganisms (GCM) 10K type strain sequencing project: providing services to taxonomists for standard genome sequencing and annotation.</title>
        <authorList>
            <consortium name="The Broad Institute Genomics Platform"/>
            <consortium name="The Broad Institute Genome Sequencing Center for Infectious Disease"/>
            <person name="Wu L."/>
            <person name="Ma J."/>
        </authorList>
    </citation>
    <scope>NUCLEOTIDE SEQUENCE [LARGE SCALE GENOMIC DNA]</scope>
    <source>
        <strain evidence="1 2">RDMS1</strain>
    </source>
</reference>
<evidence type="ECO:0000313" key="1">
    <source>
        <dbReference type="EMBL" id="MFC7189582.1"/>
    </source>
</evidence>
<dbReference type="InterPro" id="IPR011050">
    <property type="entry name" value="Pectin_lyase_fold/virulence"/>
</dbReference>
<dbReference type="EMBL" id="JBHTAX010000001">
    <property type="protein sequence ID" value="MFC7189582.1"/>
    <property type="molecule type" value="Genomic_DNA"/>
</dbReference>